<dbReference type="EMBL" id="WTYR01000001">
    <property type="protein sequence ID" value="MXP09319.1"/>
    <property type="molecule type" value="Genomic_DNA"/>
</dbReference>
<dbReference type="PANTHER" id="PTHR41523">
    <property type="entry name" value="TWO-COMPONENT SYSTEM SENSOR PROTEIN"/>
    <property type="match status" value="1"/>
</dbReference>
<evidence type="ECO:0000259" key="8">
    <source>
        <dbReference type="PROSITE" id="PS50109"/>
    </source>
</evidence>
<keyword evidence="7" id="KW-0067">ATP-binding</keyword>
<dbReference type="EC" id="2.7.13.3" evidence="2"/>
<protein>
    <recommendedName>
        <fullName evidence="2">histidine kinase</fullName>
        <ecNumber evidence="2">2.7.13.3</ecNumber>
    </recommendedName>
</protein>
<dbReference type="OrthoDB" id="9767435at2"/>
<dbReference type="Pfam" id="PF07568">
    <property type="entry name" value="HisKA_2"/>
    <property type="match status" value="1"/>
</dbReference>
<evidence type="ECO:0000256" key="1">
    <source>
        <dbReference type="ARBA" id="ARBA00000085"/>
    </source>
</evidence>
<dbReference type="Proteomes" id="UP000429229">
    <property type="component" value="Unassembled WGS sequence"/>
</dbReference>
<evidence type="ECO:0000256" key="6">
    <source>
        <dbReference type="ARBA" id="ARBA00022777"/>
    </source>
</evidence>
<dbReference type="SMART" id="SM00911">
    <property type="entry name" value="HWE_HK"/>
    <property type="match status" value="1"/>
</dbReference>
<dbReference type="GO" id="GO:0004673">
    <property type="term" value="F:protein histidine kinase activity"/>
    <property type="evidence" value="ECO:0007669"/>
    <property type="project" value="UniProtKB-EC"/>
</dbReference>
<name>A0A6I4TZT2_9SPHN</name>
<comment type="catalytic activity">
    <reaction evidence="1">
        <text>ATP + protein L-histidine = ADP + protein N-phospho-L-histidine.</text>
        <dbReference type="EC" id="2.7.13.3"/>
    </reaction>
</comment>
<sequence length="362" mass="39985">MKSRGSLSASYCARVVDNLSQETLLLGKGGKILFANPAAEEFLVDGEQHVFDLFANENNELRGKLRAIAQSGQWLPLNATFRSGPMKGVELKMRGRGVWDKDAAEHNILLVSARDRDEGFAQLRGLVRELNRDLLSKRNDNANLERALEAEGRLHRELIHRVKNNLALLNALVSFRSKASDSADVKKALSDLENRIHAIRAVHDLLDQAGEIDFVQAGELIRSLCHQLQQSVLPDNISLENELLDVTLPVEDATPLSLLINELITNAAKHAFPGNRDGRVRVALQKNGVDKLEVSIADDGKGMSDDSEREGSGSRIMEALAQQIGGELQRKSEGTGTKWTFIFPYRAAHRDEASVEQEAEST</sequence>
<dbReference type="InterPro" id="IPR036890">
    <property type="entry name" value="HATPase_C_sf"/>
</dbReference>
<keyword evidence="10" id="KW-1185">Reference proteome</keyword>
<comment type="caution">
    <text evidence="9">The sequence shown here is derived from an EMBL/GenBank/DDBJ whole genome shotgun (WGS) entry which is preliminary data.</text>
</comment>
<dbReference type="InterPro" id="IPR011102">
    <property type="entry name" value="Sig_transdc_His_kinase_HWE"/>
</dbReference>
<dbReference type="PROSITE" id="PS50109">
    <property type="entry name" value="HIS_KIN"/>
    <property type="match status" value="1"/>
</dbReference>
<dbReference type="InterPro" id="IPR005467">
    <property type="entry name" value="His_kinase_dom"/>
</dbReference>
<dbReference type="AlphaFoldDB" id="A0A6I4TZT2"/>
<dbReference type="InterPro" id="IPR004358">
    <property type="entry name" value="Sig_transdc_His_kin-like_C"/>
</dbReference>
<dbReference type="Pfam" id="PF02518">
    <property type="entry name" value="HATPase_c"/>
    <property type="match status" value="1"/>
</dbReference>
<evidence type="ECO:0000313" key="10">
    <source>
        <dbReference type="Proteomes" id="UP000429229"/>
    </source>
</evidence>
<evidence type="ECO:0000256" key="3">
    <source>
        <dbReference type="ARBA" id="ARBA00022553"/>
    </source>
</evidence>
<dbReference type="Gene3D" id="3.30.450.20">
    <property type="entry name" value="PAS domain"/>
    <property type="match status" value="1"/>
</dbReference>
<dbReference type="InterPro" id="IPR011495">
    <property type="entry name" value="Sig_transdc_His_kin_sub2_dim/P"/>
</dbReference>
<dbReference type="Gene3D" id="3.30.565.10">
    <property type="entry name" value="Histidine kinase-like ATPase, C-terminal domain"/>
    <property type="match status" value="1"/>
</dbReference>
<feature type="domain" description="Histidine kinase" evidence="8">
    <location>
        <begin position="157"/>
        <end position="347"/>
    </location>
</feature>
<organism evidence="9 10">
    <name type="scientific">Alteriqipengyuania halimionae</name>
    <dbReference type="NCBI Taxonomy" id="1926630"/>
    <lineage>
        <taxon>Bacteria</taxon>
        <taxon>Pseudomonadati</taxon>
        <taxon>Pseudomonadota</taxon>
        <taxon>Alphaproteobacteria</taxon>
        <taxon>Sphingomonadales</taxon>
        <taxon>Erythrobacteraceae</taxon>
        <taxon>Alteriqipengyuania</taxon>
    </lineage>
</organism>
<keyword evidence="4" id="KW-0808">Transferase</keyword>
<dbReference type="SMART" id="SM00387">
    <property type="entry name" value="HATPase_c"/>
    <property type="match status" value="1"/>
</dbReference>
<dbReference type="SUPFAM" id="SSF55874">
    <property type="entry name" value="ATPase domain of HSP90 chaperone/DNA topoisomerase II/histidine kinase"/>
    <property type="match status" value="1"/>
</dbReference>
<gene>
    <name evidence="9" type="ORF">GRI68_03900</name>
</gene>
<evidence type="ECO:0000313" key="9">
    <source>
        <dbReference type="EMBL" id="MXP09319.1"/>
    </source>
</evidence>
<dbReference type="PRINTS" id="PR00344">
    <property type="entry name" value="BCTRLSENSOR"/>
</dbReference>
<dbReference type="PANTHER" id="PTHR41523:SF8">
    <property type="entry name" value="ETHYLENE RESPONSE SENSOR PROTEIN"/>
    <property type="match status" value="1"/>
</dbReference>
<dbReference type="GO" id="GO:0005524">
    <property type="term" value="F:ATP binding"/>
    <property type="evidence" value="ECO:0007669"/>
    <property type="project" value="UniProtKB-KW"/>
</dbReference>
<evidence type="ECO:0000256" key="7">
    <source>
        <dbReference type="ARBA" id="ARBA00022840"/>
    </source>
</evidence>
<proteinExistence type="predicted"/>
<evidence type="ECO:0000256" key="4">
    <source>
        <dbReference type="ARBA" id="ARBA00022679"/>
    </source>
</evidence>
<dbReference type="RefSeq" id="WP_160616025.1">
    <property type="nucleotide sequence ID" value="NZ_WTYR01000001.1"/>
</dbReference>
<dbReference type="InterPro" id="IPR003594">
    <property type="entry name" value="HATPase_dom"/>
</dbReference>
<keyword evidence="6" id="KW-0418">Kinase</keyword>
<evidence type="ECO:0000256" key="2">
    <source>
        <dbReference type="ARBA" id="ARBA00012438"/>
    </source>
</evidence>
<accession>A0A6I4TZT2</accession>
<keyword evidence="3" id="KW-0597">Phosphoprotein</keyword>
<reference evidence="9 10" key="1">
    <citation type="submission" date="2019-12" db="EMBL/GenBank/DDBJ databases">
        <title>Genomic-based taxomic classification of the family Erythrobacteraceae.</title>
        <authorList>
            <person name="Xu L."/>
        </authorList>
    </citation>
    <scope>NUCLEOTIDE SEQUENCE [LARGE SCALE GENOMIC DNA]</scope>
    <source>
        <strain evidence="9 10">LMG 29519</strain>
    </source>
</reference>
<evidence type="ECO:0000256" key="5">
    <source>
        <dbReference type="ARBA" id="ARBA00022741"/>
    </source>
</evidence>
<keyword evidence="5" id="KW-0547">Nucleotide-binding</keyword>